<dbReference type="GO" id="GO:0030968">
    <property type="term" value="P:endoplasmic reticulum unfolded protein response"/>
    <property type="evidence" value="ECO:0007669"/>
    <property type="project" value="TreeGrafter"/>
</dbReference>
<dbReference type="EC" id="2.4.1.109" evidence="5"/>
<feature type="repeat" description="TPR" evidence="13">
    <location>
        <begin position="540"/>
        <end position="573"/>
    </location>
</feature>
<keyword evidence="9 13" id="KW-0802">TPR repeat</keyword>
<dbReference type="Gene3D" id="1.25.40.10">
    <property type="entry name" value="Tetratricopeptide repeat domain"/>
    <property type="match status" value="1"/>
</dbReference>
<dbReference type="Pfam" id="PF00515">
    <property type="entry name" value="TPR_1"/>
    <property type="match status" value="1"/>
</dbReference>
<keyword evidence="12 15" id="KW-0472">Membrane</keyword>
<feature type="repeat" description="TPR" evidence="13">
    <location>
        <begin position="506"/>
        <end position="539"/>
    </location>
</feature>
<evidence type="ECO:0000256" key="11">
    <source>
        <dbReference type="ARBA" id="ARBA00022989"/>
    </source>
</evidence>
<dbReference type="GO" id="GO:0016020">
    <property type="term" value="C:membrane"/>
    <property type="evidence" value="ECO:0007669"/>
    <property type="project" value="UniProtKB-SubCell"/>
</dbReference>
<dbReference type="PANTHER" id="PTHR44227">
    <property type="match status" value="1"/>
</dbReference>
<dbReference type="Pfam" id="PF08409">
    <property type="entry name" value="TMTC_DUF1736"/>
    <property type="match status" value="1"/>
</dbReference>
<comment type="pathway">
    <text evidence="3">Protein modification; protein glycosylation.</text>
</comment>
<comment type="subcellular location">
    <subcellularLocation>
        <location evidence="2">Endoplasmic reticulum</location>
    </subcellularLocation>
    <subcellularLocation>
        <location evidence="1">Membrane</location>
        <topology evidence="1">Multi-pass membrane protein</topology>
    </subcellularLocation>
</comment>
<evidence type="ECO:0000256" key="12">
    <source>
        <dbReference type="ARBA" id="ARBA00023136"/>
    </source>
</evidence>
<feature type="repeat" description="TPR" evidence="13">
    <location>
        <begin position="710"/>
        <end position="743"/>
    </location>
</feature>
<evidence type="ECO:0000256" key="13">
    <source>
        <dbReference type="PROSITE-ProRule" id="PRU00339"/>
    </source>
</evidence>
<evidence type="ECO:0000313" key="17">
    <source>
        <dbReference type="EnsemblMetazoa" id="BGLB010796-PC"/>
    </source>
</evidence>
<dbReference type="Pfam" id="PF13414">
    <property type="entry name" value="TPR_11"/>
    <property type="match status" value="1"/>
</dbReference>
<dbReference type="Pfam" id="PF13374">
    <property type="entry name" value="TPR_10"/>
    <property type="match status" value="1"/>
</dbReference>
<feature type="repeat" description="TPR" evidence="13">
    <location>
        <begin position="574"/>
        <end position="607"/>
    </location>
</feature>
<keyword evidence="11 15" id="KW-1133">Transmembrane helix</keyword>
<evidence type="ECO:0000256" key="4">
    <source>
        <dbReference type="ARBA" id="ARBA00007882"/>
    </source>
</evidence>
<sequence>MAKNSNGQQKVEHPRTSKLMNLEHTENQDNPVTGVKLSYWSSSAVVFLVAVLCFINSYDGDFVFDDSEAIENNKDLLPSTPLWNLMQNDFWGRKLGNLSHKSYRPLTVLTFRWNYWAAGGLYPLGFHVINILLHGMVCAALLPVFSIIISADGTCRFQRLALVCSLLFAVHPVHTESVAGVVGRADLLCALFFILSFLAYVKGVTVYSRYRPECFSSSWVFLSTMLSVLATFSKEQGITVIGICCAYDILVVCGFDLRTILSLGMLTNFSEEEDDKIVTRKASREKHDWKLAFVKRQLILFIFAALQLFVRWRVMGSTPPIFQIHDNPHSFVNGTVYRALNYNYLYAINAWILLCPQWLCFDWSMGCVPTVESLADLRLLSVVTLWLVLLVLAWQCLNEENEKTKRSLILSIALIVIPFLPATNIFFRVGFVIAERVLYIPSAGFCLLIGLGLHKLSARDTLKNIVYAGFVLLVCVFFIRSMQRSNQWRKGWWLFTSGEQICPFNAKVHYNIAKLSADAGNITLAEERYKLAIELNPVYDQAMNNLANIYKDQNKLQESEELLDKAVAIAPDFAAAWMNRGITKAALKKYEESERSYKQAIRCRKNYPDCYYNLGNLYLEMGRNQEALDAWKNATQLKPTHWNSWNNAIILLDNLNYQEQAANVALSALRFIPHNSAIQFSLANVFGKQDNYKESEKYFLLALQGDPRNPTIHMNLGVLYHRWGKYKEALACYTKSLELDPHNQVTMDNLNLLKAKMKMSA</sequence>
<keyword evidence="6" id="KW-0808">Transferase</keyword>
<feature type="transmembrane region" description="Helical" evidence="15">
    <location>
        <begin position="37"/>
        <end position="58"/>
    </location>
</feature>
<feature type="domain" description="DUF1736" evidence="16">
    <location>
        <begin position="317"/>
        <end position="389"/>
    </location>
</feature>
<evidence type="ECO:0000256" key="2">
    <source>
        <dbReference type="ARBA" id="ARBA00004240"/>
    </source>
</evidence>
<feature type="transmembrane region" description="Helical" evidence="15">
    <location>
        <begin position="238"/>
        <end position="257"/>
    </location>
</feature>
<organism evidence="17 18">
    <name type="scientific">Biomphalaria glabrata</name>
    <name type="common">Bloodfluke planorb</name>
    <name type="synonym">Freshwater snail</name>
    <dbReference type="NCBI Taxonomy" id="6526"/>
    <lineage>
        <taxon>Eukaryota</taxon>
        <taxon>Metazoa</taxon>
        <taxon>Spiralia</taxon>
        <taxon>Lophotrochozoa</taxon>
        <taxon>Mollusca</taxon>
        <taxon>Gastropoda</taxon>
        <taxon>Heterobranchia</taxon>
        <taxon>Euthyneura</taxon>
        <taxon>Panpulmonata</taxon>
        <taxon>Hygrophila</taxon>
        <taxon>Lymnaeoidea</taxon>
        <taxon>Planorbidae</taxon>
        <taxon>Biomphalaria</taxon>
    </lineage>
</organism>
<dbReference type="Proteomes" id="UP000076420">
    <property type="component" value="Unassembled WGS sequence"/>
</dbReference>
<feature type="repeat" description="TPR" evidence="13">
    <location>
        <begin position="676"/>
        <end position="709"/>
    </location>
</feature>
<dbReference type="PANTHER" id="PTHR44227:SF3">
    <property type="entry name" value="PROTEIN O-MANNOSYL-TRANSFERASE TMTC4"/>
    <property type="match status" value="1"/>
</dbReference>
<dbReference type="InterPro" id="IPR013618">
    <property type="entry name" value="TMTC_DUF1736"/>
</dbReference>
<evidence type="ECO:0000256" key="6">
    <source>
        <dbReference type="ARBA" id="ARBA00022679"/>
    </source>
</evidence>
<dbReference type="VEuPathDB" id="VectorBase:BGLAX_038851"/>
<feature type="transmembrane region" description="Helical" evidence="15">
    <location>
        <begin position="124"/>
        <end position="145"/>
    </location>
</feature>
<feature type="compositionally biased region" description="Basic and acidic residues" evidence="14">
    <location>
        <begin position="10"/>
        <end position="25"/>
    </location>
</feature>
<dbReference type="SUPFAM" id="SSF48452">
    <property type="entry name" value="TPR-like"/>
    <property type="match status" value="1"/>
</dbReference>
<dbReference type="InterPro" id="IPR019734">
    <property type="entry name" value="TPR_rpt"/>
</dbReference>
<feature type="transmembrane region" description="Helical" evidence="15">
    <location>
        <begin position="293"/>
        <end position="310"/>
    </location>
</feature>
<keyword evidence="7 15" id="KW-0812">Transmembrane</keyword>
<comment type="similarity">
    <text evidence="4">Belongs to the TMTC family.</text>
</comment>
<accession>A0A2C9JZX4</accession>
<evidence type="ECO:0000256" key="7">
    <source>
        <dbReference type="ARBA" id="ARBA00022692"/>
    </source>
</evidence>
<evidence type="ECO:0000259" key="16">
    <source>
        <dbReference type="Pfam" id="PF08409"/>
    </source>
</evidence>
<dbReference type="InterPro" id="IPR052346">
    <property type="entry name" value="O-mannosyl-transferase_TMTC"/>
</dbReference>
<evidence type="ECO:0000256" key="3">
    <source>
        <dbReference type="ARBA" id="ARBA00004922"/>
    </source>
</evidence>
<name>A0A2C9JZX4_BIOGL</name>
<gene>
    <name evidence="17" type="primary">106074613</name>
</gene>
<evidence type="ECO:0000256" key="10">
    <source>
        <dbReference type="ARBA" id="ARBA00022824"/>
    </source>
</evidence>
<feature type="region of interest" description="Disordered" evidence="14">
    <location>
        <begin position="1"/>
        <end position="25"/>
    </location>
</feature>
<feature type="transmembrane region" description="Helical" evidence="15">
    <location>
        <begin position="379"/>
        <end position="397"/>
    </location>
</feature>
<evidence type="ECO:0000256" key="14">
    <source>
        <dbReference type="SAM" id="MobiDB-lite"/>
    </source>
</evidence>
<dbReference type="OrthoDB" id="19588at2759"/>
<feature type="transmembrane region" description="Helical" evidence="15">
    <location>
        <begin position="213"/>
        <end position="232"/>
    </location>
</feature>
<evidence type="ECO:0000256" key="9">
    <source>
        <dbReference type="ARBA" id="ARBA00022803"/>
    </source>
</evidence>
<dbReference type="RefSeq" id="XP_013090870.2">
    <property type="nucleotide sequence ID" value="XM_013235416.2"/>
</dbReference>
<proteinExistence type="inferred from homology"/>
<feature type="transmembrane region" description="Helical" evidence="15">
    <location>
        <begin position="181"/>
        <end position="201"/>
    </location>
</feature>
<dbReference type="InterPro" id="IPR011990">
    <property type="entry name" value="TPR-like_helical_dom_sf"/>
</dbReference>
<dbReference type="AlphaFoldDB" id="A0A2C9JZX4"/>
<evidence type="ECO:0000256" key="1">
    <source>
        <dbReference type="ARBA" id="ARBA00004141"/>
    </source>
</evidence>
<feature type="transmembrane region" description="Helical" evidence="15">
    <location>
        <begin position="157"/>
        <end position="175"/>
    </location>
</feature>
<dbReference type="STRING" id="6526.A0A2C9JZX4"/>
<dbReference type="EnsemblMetazoa" id="BGLB010796-RC">
    <property type="protein sequence ID" value="BGLB010796-PC"/>
    <property type="gene ID" value="BGLB010796"/>
</dbReference>
<dbReference type="UniPathway" id="UPA00378"/>
<feature type="transmembrane region" description="Helical" evidence="15">
    <location>
        <begin position="409"/>
        <end position="431"/>
    </location>
</feature>
<dbReference type="GO" id="GO:0005783">
    <property type="term" value="C:endoplasmic reticulum"/>
    <property type="evidence" value="ECO:0007669"/>
    <property type="project" value="UniProtKB-SubCell"/>
</dbReference>
<feature type="transmembrane region" description="Helical" evidence="15">
    <location>
        <begin position="465"/>
        <end position="482"/>
    </location>
</feature>
<protein>
    <recommendedName>
        <fullName evidence="5">dolichyl-phosphate-mannose--protein mannosyltransferase</fullName>
        <ecNumber evidence="5">2.4.1.109</ecNumber>
    </recommendedName>
</protein>
<evidence type="ECO:0000256" key="15">
    <source>
        <dbReference type="SAM" id="Phobius"/>
    </source>
</evidence>
<evidence type="ECO:0000256" key="5">
    <source>
        <dbReference type="ARBA" id="ARBA00012839"/>
    </source>
</evidence>
<dbReference type="SMART" id="SM00028">
    <property type="entry name" value="TPR"/>
    <property type="match status" value="6"/>
</dbReference>
<feature type="transmembrane region" description="Helical" evidence="15">
    <location>
        <begin position="437"/>
        <end position="453"/>
    </location>
</feature>
<keyword evidence="8" id="KW-0677">Repeat</keyword>
<dbReference type="KEGG" id="bgt:106074613"/>
<feature type="repeat" description="TPR" evidence="13">
    <location>
        <begin position="608"/>
        <end position="641"/>
    </location>
</feature>
<evidence type="ECO:0000256" key="8">
    <source>
        <dbReference type="ARBA" id="ARBA00022737"/>
    </source>
</evidence>
<dbReference type="GO" id="GO:0004169">
    <property type="term" value="F:dolichyl-phosphate-mannose-protein mannosyltransferase activity"/>
    <property type="evidence" value="ECO:0007669"/>
    <property type="project" value="UniProtKB-EC"/>
</dbReference>
<dbReference type="PROSITE" id="PS50293">
    <property type="entry name" value="TPR_REGION"/>
    <property type="match status" value="2"/>
</dbReference>
<evidence type="ECO:0000313" key="18">
    <source>
        <dbReference type="Proteomes" id="UP000076420"/>
    </source>
</evidence>
<dbReference type="PROSITE" id="PS50005">
    <property type="entry name" value="TPR"/>
    <property type="match status" value="6"/>
</dbReference>
<keyword evidence="10" id="KW-0256">Endoplasmic reticulum</keyword>
<dbReference type="VEuPathDB" id="VectorBase:BGLB010796"/>
<reference evidence="17" key="1">
    <citation type="submission" date="2020-05" db="UniProtKB">
        <authorList>
            <consortium name="EnsemblMetazoa"/>
        </authorList>
    </citation>
    <scope>IDENTIFICATION</scope>
    <source>
        <strain evidence="17">BB02</strain>
    </source>
</reference>
<dbReference type="Pfam" id="PF13181">
    <property type="entry name" value="TPR_8"/>
    <property type="match status" value="1"/>
</dbReference>